<dbReference type="RefSeq" id="XP_008613620.1">
    <property type="nucleotide sequence ID" value="XM_008615398.1"/>
</dbReference>
<evidence type="ECO:0000313" key="2">
    <source>
        <dbReference type="EMBL" id="EQC32934.1"/>
    </source>
</evidence>
<gene>
    <name evidence="2" type="ORF">SDRG_09464</name>
</gene>
<dbReference type="OMA" id="WEAINAD"/>
<dbReference type="InParanoid" id="T0Q533"/>
<keyword evidence="1" id="KW-0812">Transmembrane</keyword>
<feature type="transmembrane region" description="Helical" evidence="1">
    <location>
        <begin position="236"/>
        <end position="257"/>
    </location>
</feature>
<dbReference type="VEuPathDB" id="FungiDB:SDRG_09464"/>
<dbReference type="GeneID" id="19950191"/>
<protein>
    <recommendedName>
        <fullName evidence="4">RGS domain-containing protein</fullName>
    </recommendedName>
</protein>
<accession>T0Q533</accession>
<feature type="transmembrane region" description="Helical" evidence="1">
    <location>
        <begin position="91"/>
        <end position="112"/>
    </location>
</feature>
<evidence type="ECO:0000313" key="3">
    <source>
        <dbReference type="Proteomes" id="UP000030762"/>
    </source>
</evidence>
<dbReference type="AlphaFoldDB" id="T0Q533"/>
<proteinExistence type="predicted"/>
<evidence type="ECO:0000256" key="1">
    <source>
        <dbReference type="SAM" id="Phobius"/>
    </source>
</evidence>
<keyword evidence="3" id="KW-1185">Reference proteome</keyword>
<feature type="transmembrane region" description="Helical" evidence="1">
    <location>
        <begin position="31"/>
        <end position="49"/>
    </location>
</feature>
<reference evidence="2 3" key="1">
    <citation type="submission" date="2012-04" db="EMBL/GenBank/DDBJ databases">
        <title>The Genome Sequence of Saprolegnia declina VS20.</title>
        <authorList>
            <consortium name="The Broad Institute Genome Sequencing Platform"/>
            <person name="Russ C."/>
            <person name="Nusbaum C."/>
            <person name="Tyler B."/>
            <person name="van West P."/>
            <person name="Dieguez-Uribeondo J."/>
            <person name="de Bruijn I."/>
            <person name="Tripathy S."/>
            <person name="Jiang R."/>
            <person name="Young S.K."/>
            <person name="Zeng Q."/>
            <person name="Gargeya S."/>
            <person name="Fitzgerald M."/>
            <person name="Haas B."/>
            <person name="Abouelleil A."/>
            <person name="Alvarado L."/>
            <person name="Arachchi H.M."/>
            <person name="Berlin A."/>
            <person name="Chapman S.B."/>
            <person name="Goldberg J."/>
            <person name="Griggs A."/>
            <person name="Gujja S."/>
            <person name="Hansen M."/>
            <person name="Howarth C."/>
            <person name="Imamovic A."/>
            <person name="Larimer J."/>
            <person name="McCowen C."/>
            <person name="Montmayeur A."/>
            <person name="Murphy C."/>
            <person name="Neiman D."/>
            <person name="Pearson M."/>
            <person name="Priest M."/>
            <person name="Roberts A."/>
            <person name="Saif S."/>
            <person name="Shea T."/>
            <person name="Sisk P."/>
            <person name="Sykes S."/>
            <person name="Wortman J."/>
            <person name="Nusbaum C."/>
            <person name="Birren B."/>
        </authorList>
    </citation>
    <scope>NUCLEOTIDE SEQUENCE [LARGE SCALE GENOMIC DNA]</scope>
    <source>
        <strain evidence="2 3">VS20</strain>
    </source>
</reference>
<dbReference type="EMBL" id="JH767161">
    <property type="protein sequence ID" value="EQC32934.1"/>
    <property type="molecule type" value="Genomic_DNA"/>
</dbReference>
<feature type="transmembrane region" description="Helical" evidence="1">
    <location>
        <begin position="160"/>
        <end position="182"/>
    </location>
</feature>
<sequence length="500" mass="54931">MDTNGSASTPNATISFGPFASSSYNMPLGVVYLHFLAGLYIPVFLVLFVRRRKFPSVRQTNPAHVVVISTFGGIYCLGTAGALLVYDVWPISIGAYALVTTASFLWTMFAAFSSDVVLVCTYFQTKWTVDVHASMKTGVPSHLLVARCKLLQRVLAPRPLLAGSIVLHVVWTLPFVLHVLLSADMSFWCIETSWSTPLAAELVHVTVLQCACLLAGTTFLGYLLGRVNEAFALRRVYVSAARGIAACFIGYLVTIVVVPATKPTLRTTIASSITHVAVHVVVVPLLVRPVLQSRHEACLALSSAHFMEKESWEAINADLLTLFLATPDGAATYLAFTQVQLLPVAWLLAYRDIKSRLATPQALYNTYLQSDSVLCMRAFVPEAIRGELDITFARNVISSKSDDLYVMYDPLVTRLLRALVLHTLPQLLHHPLGHVWHVFVETYGGQYSADDLLLNGAGHLGPFGVRRPLGTIHSQATYVSSRFSTRHQSRYSSSRVSMSN</sequence>
<organism evidence="2 3">
    <name type="scientific">Saprolegnia diclina (strain VS20)</name>
    <dbReference type="NCBI Taxonomy" id="1156394"/>
    <lineage>
        <taxon>Eukaryota</taxon>
        <taxon>Sar</taxon>
        <taxon>Stramenopiles</taxon>
        <taxon>Oomycota</taxon>
        <taxon>Saprolegniomycetes</taxon>
        <taxon>Saprolegniales</taxon>
        <taxon>Saprolegniaceae</taxon>
        <taxon>Saprolegnia</taxon>
    </lineage>
</organism>
<feature type="transmembrane region" description="Helical" evidence="1">
    <location>
        <begin position="202"/>
        <end position="224"/>
    </location>
</feature>
<keyword evidence="1" id="KW-1133">Transmembrane helix</keyword>
<dbReference type="OrthoDB" id="74199at2759"/>
<name>T0Q533_SAPDV</name>
<evidence type="ECO:0008006" key="4">
    <source>
        <dbReference type="Google" id="ProtNLM"/>
    </source>
</evidence>
<feature type="transmembrane region" description="Helical" evidence="1">
    <location>
        <begin position="61"/>
        <end position="85"/>
    </location>
</feature>
<keyword evidence="1" id="KW-0472">Membrane</keyword>
<dbReference type="Proteomes" id="UP000030762">
    <property type="component" value="Unassembled WGS sequence"/>
</dbReference>